<protein>
    <submittedName>
        <fullName evidence="2">Tubulin-folding cofactor D-like</fullName>
    </submittedName>
</protein>
<organism evidence="1 2">
    <name type="scientific">Nicotiana tabacum</name>
    <name type="common">Common tobacco</name>
    <dbReference type="NCBI Taxonomy" id="4097"/>
    <lineage>
        <taxon>Eukaryota</taxon>
        <taxon>Viridiplantae</taxon>
        <taxon>Streptophyta</taxon>
        <taxon>Embryophyta</taxon>
        <taxon>Tracheophyta</taxon>
        <taxon>Spermatophyta</taxon>
        <taxon>Magnoliopsida</taxon>
        <taxon>eudicotyledons</taxon>
        <taxon>Gunneridae</taxon>
        <taxon>Pentapetalae</taxon>
        <taxon>asterids</taxon>
        <taxon>lamiids</taxon>
        <taxon>Solanales</taxon>
        <taxon>Solanaceae</taxon>
        <taxon>Nicotianoideae</taxon>
        <taxon>Nicotianeae</taxon>
        <taxon>Nicotiana</taxon>
    </lineage>
</organism>
<dbReference type="GO" id="GO:0007021">
    <property type="term" value="P:tubulin complex assembly"/>
    <property type="evidence" value="ECO:0007669"/>
    <property type="project" value="InterPro"/>
</dbReference>
<evidence type="ECO:0000313" key="2">
    <source>
        <dbReference type="RefSeq" id="XP_016450871.1"/>
    </source>
</evidence>
<dbReference type="STRING" id="4097.A0A1S3YF54"/>
<dbReference type="AlphaFoldDB" id="A0A1S3YF54"/>
<dbReference type="PANTHER" id="PTHR12658">
    <property type="entry name" value="BETA-TUBULIN COFACTOR D"/>
    <property type="match status" value="1"/>
</dbReference>
<keyword evidence="1" id="KW-1185">Reference proteome</keyword>
<dbReference type="PANTHER" id="PTHR12658:SF0">
    <property type="entry name" value="TUBULIN-SPECIFIC CHAPERONE D"/>
    <property type="match status" value="1"/>
</dbReference>
<dbReference type="GO" id="GO:0048487">
    <property type="term" value="F:beta-tubulin binding"/>
    <property type="evidence" value="ECO:0007669"/>
    <property type="project" value="InterPro"/>
</dbReference>
<dbReference type="RefSeq" id="XP_016450871.1">
    <property type="nucleotide sequence ID" value="XM_016595385.1"/>
</dbReference>
<gene>
    <name evidence="2" type="primary">LOC107775636</name>
</gene>
<evidence type="ECO:0000313" key="1">
    <source>
        <dbReference type="Proteomes" id="UP000790787"/>
    </source>
</evidence>
<dbReference type="Proteomes" id="UP000790787">
    <property type="component" value="Chromosome 24"/>
</dbReference>
<dbReference type="KEGG" id="nta:107775636"/>
<sequence>MEAQTAVFCSSDLEALSTKLKRSKDFLKLYAGITKLGDISSMSEPISIQAFSHLLTLLTHRYPKIRKVSAEQVYIVLLQNDTLVPRDKLEKALEIISETCWEGDVKEAKGKRLELCAMCNLDVDTYQMVRSGAELTCRL</sequence>
<dbReference type="OrthoDB" id="10253476at2759"/>
<dbReference type="GeneID" id="107775636"/>
<dbReference type="PaxDb" id="4097-A0A1S3YF54"/>
<reference evidence="2" key="2">
    <citation type="submission" date="2025-08" db="UniProtKB">
        <authorList>
            <consortium name="RefSeq"/>
        </authorList>
    </citation>
    <scope>IDENTIFICATION</scope>
    <source>
        <tissue evidence="2">Leaf</tissue>
    </source>
</reference>
<reference evidence="1" key="1">
    <citation type="journal article" date="2014" name="Nat. Commun.">
        <title>The tobacco genome sequence and its comparison with those of tomato and potato.</title>
        <authorList>
            <person name="Sierro N."/>
            <person name="Battey J.N."/>
            <person name="Ouadi S."/>
            <person name="Bakaher N."/>
            <person name="Bovet L."/>
            <person name="Willig A."/>
            <person name="Goepfert S."/>
            <person name="Peitsch M.C."/>
            <person name="Ivanov N.V."/>
        </authorList>
    </citation>
    <scope>NUCLEOTIDE SEQUENCE [LARGE SCALE GENOMIC DNA]</scope>
</reference>
<accession>A0A1S3YF54</accession>
<dbReference type="GO" id="GO:0005096">
    <property type="term" value="F:GTPase activator activity"/>
    <property type="evidence" value="ECO:0007669"/>
    <property type="project" value="InterPro"/>
</dbReference>
<name>A0A1S3YF54_TOBAC</name>
<proteinExistence type="predicted"/>
<dbReference type="InterPro" id="IPR033162">
    <property type="entry name" value="TBCD"/>
</dbReference>
<dbReference type="OMA" id="ILMEINW"/>
<dbReference type="GO" id="GO:0007023">
    <property type="term" value="P:post-chaperonin tubulin folding pathway"/>
    <property type="evidence" value="ECO:0007669"/>
    <property type="project" value="InterPro"/>
</dbReference>
<dbReference type="RefSeq" id="XP_016450871.1">
    <property type="nucleotide sequence ID" value="XM_016595385.2"/>
</dbReference>